<dbReference type="InterPro" id="IPR003661">
    <property type="entry name" value="HisK_dim/P_dom"/>
</dbReference>
<dbReference type="RefSeq" id="WP_183349203.1">
    <property type="nucleotide sequence ID" value="NZ_JACHEO010000004.1"/>
</dbReference>
<evidence type="ECO:0000256" key="5">
    <source>
        <dbReference type="ARBA" id="ARBA00022741"/>
    </source>
</evidence>
<gene>
    <name evidence="18" type="ORF">HNQ81_001152</name>
</gene>
<evidence type="ECO:0000313" key="18">
    <source>
        <dbReference type="EMBL" id="MBB5347436.1"/>
    </source>
</evidence>
<dbReference type="InterPro" id="IPR036097">
    <property type="entry name" value="HisK_dim/P_sf"/>
</dbReference>
<evidence type="ECO:0000256" key="3">
    <source>
        <dbReference type="ARBA" id="ARBA00022553"/>
    </source>
</evidence>
<dbReference type="GO" id="GO:0005886">
    <property type="term" value="C:plasma membrane"/>
    <property type="evidence" value="ECO:0007669"/>
    <property type="project" value="UniProtKB-SubCell"/>
</dbReference>
<dbReference type="Gene3D" id="3.40.190.10">
    <property type="entry name" value="Periplasmic binding protein-like II"/>
    <property type="match status" value="2"/>
</dbReference>
<keyword evidence="19" id="KW-1185">Reference proteome</keyword>
<dbReference type="PANTHER" id="PTHR45339">
    <property type="entry name" value="HYBRID SIGNAL TRANSDUCTION HISTIDINE KINASE J"/>
    <property type="match status" value="1"/>
</dbReference>
<dbReference type="SUPFAM" id="SSF47384">
    <property type="entry name" value="Homodimeric domain of signal transducing histidine kinase"/>
    <property type="match status" value="1"/>
</dbReference>
<evidence type="ECO:0000259" key="16">
    <source>
        <dbReference type="PROSITE" id="PS50110"/>
    </source>
</evidence>
<dbReference type="CDD" id="cd17546">
    <property type="entry name" value="REC_hyHK_CKI1_RcsC-like"/>
    <property type="match status" value="2"/>
</dbReference>
<evidence type="ECO:0000256" key="1">
    <source>
        <dbReference type="ARBA" id="ARBA00000085"/>
    </source>
</evidence>
<comment type="caution">
    <text evidence="18">The sequence shown here is derived from an EMBL/GenBank/DDBJ whole genome shotgun (WGS) entry which is preliminary data.</text>
</comment>
<dbReference type="Pfam" id="PF12974">
    <property type="entry name" value="Phosphonate-bd"/>
    <property type="match status" value="1"/>
</dbReference>
<dbReference type="InterPro" id="IPR036641">
    <property type="entry name" value="HPT_dom_sf"/>
</dbReference>
<evidence type="ECO:0000256" key="10">
    <source>
        <dbReference type="ARBA" id="ARBA00068150"/>
    </source>
</evidence>
<keyword evidence="5" id="KW-0547">Nucleotide-binding</keyword>
<dbReference type="Gene3D" id="3.40.50.2300">
    <property type="match status" value="2"/>
</dbReference>
<dbReference type="InterPro" id="IPR036890">
    <property type="entry name" value="HATPase_C_sf"/>
</dbReference>
<keyword evidence="14" id="KW-1133">Transmembrane helix</keyword>
<keyword evidence="3 12" id="KW-0597">Phosphoprotein</keyword>
<dbReference type="SUPFAM" id="SSF53850">
    <property type="entry name" value="Periplasmic binding protein-like II"/>
    <property type="match status" value="1"/>
</dbReference>
<comment type="subunit">
    <text evidence="9">At low DSF concentrations, interacts with RpfF.</text>
</comment>
<dbReference type="Gene3D" id="1.10.287.130">
    <property type="match status" value="1"/>
</dbReference>
<evidence type="ECO:0000256" key="2">
    <source>
        <dbReference type="ARBA" id="ARBA00012438"/>
    </source>
</evidence>
<evidence type="ECO:0000259" key="17">
    <source>
        <dbReference type="PROSITE" id="PS50894"/>
    </source>
</evidence>
<evidence type="ECO:0000256" key="8">
    <source>
        <dbReference type="ARBA" id="ARBA00023012"/>
    </source>
</evidence>
<feature type="modified residue" description="Phosphohistidine" evidence="11">
    <location>
        <position position="1000"/>
    </location>
</feature>
<dbReference type="EMBL" id="JACHEO010000004">
    <property type="protein sequence ID" value="MBB5347436.1"/>
    <property type="molecule type" value="Genomic_DNA"/>
</dbReference>
<keyword evidence="14" id="KW-0812">Transmembrane</keyword>
<comment type="catalytic activity">
    <reaction evidence="1">
        <text>ATP + protein L-histidine = ADP + protein N-phospho-L-histidine.</text>
        <dbReference type="EC" id="2.7.13.3"/>
    </reaction>
</comment>
<dbReference type="InterPro" id="IPR011006">
    <property type="entry name" value="CheY-like_superfamily"/>
</dbReference>
<evidence type="ECO:0000256" key="13">
    <source>
        <dbReference type="SAM" id="Coils"/>
    </source>
</evidence>
<dbReference type="InterPro" id="IPR004358">
    <property type="entry name" value="Sig_transdc_His_kin-like_C"/>
</dbReference>
<feature type="domain" description="Response regulatory" evidence="16">
    <location>
        <begin position="642"/>
        <end position="762"/>
    </location>
</feature>
<reference evidence="18 19" key="1">
    <citation type="submission" date="2020-08" db="EMBL/GenBank/DDBJ databases">
        <title>Genomic Encyclopedia of Type Strains, Phase IV (KMG-IV): sequencing the most valuable type-strain genomes for metagenomic binning, comparative biology and taxonomic classification.</title>
        <authorList>
            <person name="Goeker M."/>
        </authorList>
    </citation>
    <scope>NUCLEOTIDE SEQUENCE [LARGE SCALE GENOMIC DNA]</scope>
    <source>
        <strain evidence="18 19">DSM 28570</strain>
    </source>
</reference>
<dbReference type="GO" id="GO:0005524">
    <property type="term" value="F:ATP binding"/>
    <property type="evidence" value="ECO:0007669"/>
    <property type="project" value="UniProtKB-KW"/>
</dbReference>
<accession>A0A840URI4</accession>
<dbReference type="Pfam" id="PF00072">
    <property type="entry name" value="Response_reg"/>
    <property type="match status" value="2"/>
</dbReference>
<keyword evidence="7" id="KW-0067">ATP-binding</keyword>
<protein>
    <recommendedName>
        <fullName evidence="10">Sensory/regulatory protein RpfC</fullName>
        <ecNumber evidence="2">2.7.13.3</ecNumber>
    </recommendedName>
</protein>
<keyword evidence="4" id="KW-0808">Transferase</keyword>
<dbReference type="CDD" id="cd16922">
    <property type="entry name" value="HATPase_EvgS-ArcB-TorS-like"/>
    <property type="match status" value="1"/>
</dbReference>
<dbReference type="PRINTS" id="PR00344">
    <property type="entry name" value="BCTRLSENSOR"/>
</dbReference>
<dbReference type="Gene3D" id="3.30.565.10">
    <property type="entry name" value="Histidine kinase-like ATPase, C-terminal domain"/>
    <property type="match status" value="1"/>
</dbReference>
<sequence>MPDGRQGGLRFGQWWQAALVLVCLLVPFLSTAGAAGSEDQFKIGVLAIRGKEQCLKSWTPTADYLSKQIPGHRFVIVPLEHTRINPTVEKAEVDFILTNSSSYVELEYLYGANRIATLKEMRLGGVYSRYGSVIFTRRDRTDIRRFIDLSGKVFMAVSESSLGGWQMTWRELLENGIDPDRDFRALRFGETHDEVVEAVLAGKADAGTVRTNTLEQMAAEGKISLDAVYVFPRLGHQEGEAPYLITTREYPDWPMAKVRQTPDELAEKVAIALLQMEAHNPAAVAAGCAGWTIPLNYQPVHDLLKFLRLGPYKDLGRITVGAVMRAYMSWIVPLAVLFVLSLVLTALILRLNRRLKASQLILMEEIEEHRQLDEELQKSKELAEAATQAKSEFLANMSHEIRTPMNGIIAAIDLALSEQVPKTIENFLHIVQNSAYSLLGIINDILDFSKIEAGQMELKDRIFRLDEVFDRVMDVFVHQAGEKGLELLVDIDRDTPRLLLGDSLRLQQILTNLVSNAIKFTPSGGSILVSAQDASSTQSDLPPDRVLLSFSVKDTGMGIPSSYMTTIFRPFTQGDTSSTRKYEGTGLGLSICSKFVTMMKGSIGVESTLGKGSNFFFTVQLGRAGSLPVAKYVLPPDIHGLNVLVVDDLADSRMIMSKILQSLGFKVETLPSGVEALERLSSLRMKQQPVDLIMMDWQMPDLDGIETAKRIRGELHLDLPIIIMTAFAKDLHREDAERAGTNGFLTKPIFQSTLFDAIMDAFGKGGGRSEGSKHDFTTRSSLYSKQLRGIKLLLAEDNLTNQIVATAILEKAEIDVTVVDNGELAVQAVQEKSFDGVLMDIQMPKMNGYEATRLIREIPGCAKLPIIAMTAHAMKGDEEKCLEAGMDGYIAKPINQERLFATLSHLLRGHKRVAETVRGAKADAEAAGEAITAAVVVKDDGPALDLPGIDVQSALANSGLDRRTFRTILIGFNNDNGSTRRKIEQATAEGRLDDILRLAHSLKGSAGNIGAVALQTAAARVEEECRKGLDATTALAPDFDAMIGDLLDSLDQVLGSLRTLAPAEVIVAATEPPPEPGEDASRIFREMEEAIDRADPEAITQALQRIRRHAAAGTLPQPDLLSILEHQIDRYDYDQAKSTLQQMQQPGGM</sequence>
<evidence type="ECO:0000256" key="4">
    <source>
        <dbReference type="ARBA" id="ARBA00022679"/>
    </source>
</evidence>
<dbReference type="InterPro" id="IPR001789">
    <property type="entry name" value="Sig_transdc_resp-reg_receiver"/>
</dbReference>
<dbReference type="InterPro" id="IPR008207">
    <property type="entry name" value="Sig_transdc_His_kin_Hpt_dom"/>
</dbReference>
<evidence type="ECO:0000256" key="9">
    <source>
        <dbReference type="ARBA" id="ARBA00064003"/>
    </source>
</evidence>
<dbReference type="Pfam" id="PF00512">
    <property type="entry name" value="HisKA"/>
    <property type="match status" value="1"/>
</dbReference>
<dbReference type="SUPFAM" id="SSF55874">
    <property type="entry name" value="ATPase domain of HSP90 chaperone/DNA topoisomerase II/histidine kinase"/>
    <property type="match status" value="1"/>
</dbReference>
<dbReference type="SMART" id="SM00073">
    <property type="entry name" value="HPT"/>
    <property type="match status" value="1"/>
</dbReference>
<dbReference type="Gene3D" id="1.20.120.160">
    <property type="entry name" value="HPT domain"/>
    <property type="match status" value="1"/>
</dbReference>
<dbReference type="GO" id="GO:0003677">
    <property type="term" value="F:DNA binding"/>
    <property type="evidence" value="ECO:0007669"/>
    <property type="project" value="UniProtKB-KW"/>
</dbReference>
<dbReference type="SMART" id="SM00388">
    <property type="entry name" value="HisKA"/>
    <property type="match status" value="1"/>
</dbReference>
<dbReference type="SUPFAM" id="SSF47226">
    <property type="entry name" value="Histidine-containing phosphotransfer domain, HPT domain"/>
    <property type="match status" value="1"/>
</dbReference>
<evidence type="ECO:0000259" key="15">
    <source>
        <dbReference type="PROSITE" id="PS50109"/>
    </source>
</evidence>
<dbReference type="PROSITE" id="PS50894">
    <property type="entry name" value="HPT"/>
    <property type="match status" value="1"/>
</dbReference>
<feature type="transmembrane region" description="Helical" evidence="14">
    <location>
        <begin position="327"/>
        <end position="349"/>
    </location>
</feature>
<dbReference type="SUPFAM" id="SSF52172">
    <property type="entry name" value="CheY-like"/>
    <property type="match status" value="2"/>
</dbReference>
<keyword evidence="6 18" id="KW-0418">Kinase</keyword>
<dbReference type="GO" id="GO:0000155">
    <property type="term" value="F:phosphorelay sensor kinase activity"/>
    <property type="evidence" value="ECO:0007669"/>
    <property type="project" value="InterPro"/>
</dbReference>
<feature type="domain" description="Response regulatory" evidence="16">
    <location>
        <begin position="791"/>
        <end position="907"/>
    </location>
</feature>
<dbReference type="PROSITE" id="PS50109">
    <property type="entry name" value="HIS_KIN"/>
    <property type="match status" value="1"/>
</dbReference>
<dbReference type="InterPro" id="IPR005467">
    <property type="entry name" value="His_kinase_dom"/>
</dbReference>
<dbReference type="EC" id="2.7.13.3" evidence="2"/>
<keyword evidence="13" id="KW-0175">Coiled coil</keyword>
<dbReference type="SMART" id="SM00448">
    <property type="entry name" value="REC"/>
    <property type="match status" value="2"/>
</dbReference>
<dbReference type="SMART" id="SM00387">
    <property type="entry name" value="HATPase_c"/>
    <property type="match status" value="1"/>
</dbReference>
<dbReference type="CDD" id="cd00082">
    <property type="entry name" value="HisKA"/>
    <property type="match status" value="1"/>
</dbReference>
<evidence type="ECO:0000256" key="6">
    <source>
        <dbReference type="ARBA" id="ARBA00022777"/>
    </source>
</evidence>
<keyword evidence="8" id="KW-0902">Two-component regulatory system</keyword>
<evidence type="ECO:0000313" key="19">
    <source>
        <dbReference type="Proteomes" id="UP000539642"/>
    </source>
</evidence>
<evidence type="ECO:0000256" key="14">
    <source>
        <dbReference type="SAM" id="Phobius"/>
    </source>
</evidence>
<dbReference type="Pfam" id="PF01627">
    <property type="entry name" value="Hpt"/>
    <property type="match status" value="1"/>
</dbReference>
<organism evidence="18 19">
    <name type="scientific">Desulfoprunum benzoelyticum</name>
    <dbReference type="NCBI Taxonomy" id="1506996"/>
    <lineage>
        <taxon>Bacteria</taxon>
        <taxon>Pseudomonadati</taxon>
        <taxon>Thermodesulfobacteriota</taxon>
        <taxon>Desulfobulbia</taxon>
        <taxon>Desulfobulbales</taxon>
        <taxon>Desulfobulbaceae</taxon>
        <taxon>Desulfoprunum</taxon>
    </lineage>
</organism>
<dbReference type="InterPro" id="IPR003594">
    <property type="entry name" value="HATPase_dom"/>
</dbReference>
<dbReference type="AlphaFoldDB" id="A0A840URI4"/>
<dbReference type="FunFam" id="1.10.287.130:FF:000002">
    <property type="entry name" value="Two-component osmosensing histidine kinase"/>
    <property type="match status" value="1"/>
</dbReference>
<evidence type="ECO:0000256" key="11">
    <source>
        <dbReference type="PROSITE-ProRule" id="PRU00110"/>
    </source>
</evidence>
<feature type="domain" description="Histidine kinase" evidence="15">
    <location>
        <begin position="396"/>
        <end position="623"/>
    </location>
</feature>
<dbReference type="Proteomes" id="UP000539642">
    <property type="component" value="Unassembled WGS sequence"/>
</dbReference>
<name>A0A840URI4_9BACT</name>
<dbReference type="PANTHER" id="PTHR45339:SF3">
    <property type="entry name" value="HISTIDINE KINASE"/>
    <property type="match status" value="1"/>
</dbReference>
<proteinExistence type="predicted"/>
<keyword evidence="18" id="KW-0238">DNA-binding</keyword>
<dbReference type="PROSITE" id="PS50110">
    <property type="entry name" value="RESPONSE_REGULATORY"/>
    <property type="match status" value="2"/>
</dbReference>
<feature type="modified residue" description="4-aspartylphosphate" evidence="12">
    <location>
        <position position="840"/>
    </location>
</feature>
<dbReference type="FunFam" id="3.30.565.10:FF:000010">
    <property type="entry name" value="Sensor histidine kinase RcsC"/>
    <property type="match status" value="1"/>
</dbReference>
<dbReference type="Pfam" id="PF02518">
    <property type="entry name" value="HATPase_c"/>
    <property type="match status" value="1"/>
</dbReference>
<feature type="coiled-coil region" evidence="13">
    <location>
        <begin position="362"/>
        <end position="392"/>
    </location>
</feature>
<evidence type="ECO:0000256" key="12">
    <source>
        <dbReference type="PROSITE-ProRule" id="PRU00169"/>
    </source>
</evidence>
<dbReference type="CDD" id="cd00088">
    <property type="entry name" value="HPT"/>
    <property type="match status" value="1"/>
</dbReference>
<feature type="modified residue" description="4-aspartylphosphate" evidence="12">
    <location>
        <position position="696"/>
    </location>
</feature>
<evidence type="ECO:0000256" key="7">
    <source>
        <dbReference type="ARBA" id="ARBA00022840"/>
    </source>
</evidence>
<keyword evidence="14" id="KW-0472">Membrane</keyword>
<feature type="domain" description="HPt" evidence="17">
    <location>
        <begin position="961"/>
        <end position="1064"/>
    </location>
</feature>